<keyword evidence="4" id="KW-0408">Iron</keyword>
<organism evidence="7 8">
    <name type="scientific">Durusdinium trenchii</name>
    <dbReference type="NCBI Taxonomy" id="1381693"/>
    <lineage>
        <taxon>Eukaryota</taxon>
        <taxon>Sar</taxon>
        <taxon>Alveolata</taxon>
        <taxon>Dinophyceae</taxon>
        <taxon>Suessiales</taxon>
        <taxon>Symbiodiniaceae</taxon>
        <taxon>Durusdinium</taxon>
    </lineage>
</organism>
<dbReference type="Proteomes" id="UP001642464">
    <property type="component" value="Unassembled WGS sequence"/>
</dbReference>
<feature type="transmembrane region" description="Helical" evidence="6">
    <location>
        <begin position="55"/>
        <end position="71"/>
    </location>
</feature>
<dbReference type="InterPro" id="IPR002401">
    <property type="entry name" value="Cyt_P450_E_grp-I"/>
</dbReference>
<comment type="caution">
    <text evidence="7">The sequence shown here is derived from an EMBL/GenBank/DDBJ whole genome shotgun (WGS) entry which is preliminary data.</text>
</comment>
<protein>
    <submittedName>
        <fullName evidence="7">Cytochrome P450 704C1 (Cytochrome P450 CYPD)</fullName>
    </submittedName>
</protein>
<dbReference type="SUPFAM" id="SSF48264">
    <property type="entry name" value="Cytochrome P450"/>
    <property type="match status" value="1"/>
</dbReference>
<feature type="region of interest" description="Disordered" evidence="5">
    <location>
        <begin position="1"/>
        <end position="47"/>
    </location>
</feature>
<gene>
    <name evidence="7" type="ORF">SCF082_LOCUS51788</name>
</gene>
<dbReference type="EMBL" id="CAXAMM010043767">
    <property type="protein sequence ID" value="CAK9111618.1"/>
    <property type="molecule type" value="Genomic_DNA"/>
</dbReference>
<accession>A0ABP0SH26</accession>
<dbReference type="PANTHER" id="PTHR24296">
    <property type="entry name" value="CYTOCHROME P450"/>
    <property type="match status" value="1"/>
</dbReference>
<name>A0ABP0SH26_9DINO</name>
<feature type="non-terminal residue" evidence="7">
    <location>
        <position position="653"/>
    </location>
</feature>
<dbReference type="Pfam" id="PF00067">
    <property type="entry name" value="p450"/>
    <property type="match status" value="1"/>
</dbReference>
<dbReference type="InterPro" id="IPR001128">
    <property type="entry name" value="Cyt_P450"/>
</dbReference>
<evidence type="ECO:0000256" key="3">
    <source>
        <dbReference type="ARBA" id="ARBA00023002"/>
    </source>
</evidence>
<dbReference type="PRINTS" id="PR00463">
    <property type="entry name" value="EP450I"/>
</dbReference>
<evidence type="ECO:0000256" key="5">
    <source>
        <dbReference type="SAM" id="MobiDB-lite"/>
    </source>
</evidence>
<dbReference type="InterPro" id="IPR036396">
    <property type="entry name" value="Cyt_P450_sf"/>
</dbReference>
<evidence type="ECO:0000313" key="7">
    <source>
        <dbReference type="EMBL" id="CAK9111618.1"/>
    </source>
</evidence>
<evidence type="ECO:0000256" key="1">
    <source>
        <dbReference type="ARBA" id="ARBA00010617"/>
    </source>
</evidence>
<feature type="compositionally biased region" description="Low complexity" evidence="5">
    <location>
        <begin position="18"/>
        <end position="29"/>
    </location>
</feature>
<keyword evidence="6" id="KW-0812">Transmembrane</keyword>
<proteinExistence type="inferred from homology"/>
<dbReference type="Gene3D" id="1.10.630.10">
    <property type="entry name" value="Cytochrome P450"/>
    <property type="match status" value="1"/>
</dbReference>
<sequence>MRHHPAVAAPSRPESCLQASRPSPAQPQRPSERERSVAAGVNERATGTCGSRQRSTILAVIIIIIMGTVLAKLRERRVTLRGALKAYVVFAVCHSLFKLVRKFLELREFKRLTAHIPPGGDLDLVGKGIKANVHRVHDWIAEGLLPYPGKPLVRRASPEMMVVANTPESVKFLLEDNFKQFTKPRKEDDHMFELLAQFIGNGIFVLPHGDAATPAQHEKWRMQRKTASLIFTKSNFSSAMHQTFVDKSEKLVGMLRAVAEANEGKTSNLRAEGARTVDMQERFFCFTMDSIKKIFFGEEVDTVLGDEDPYAQAFDKAHRSMLRFLVQQIPVMLLSKFVLPFPFGELRRETVGRGWAMKIFRMFNAEYAAFREHTKFLQSETLARVRELRTDPSVATRKDLISNFINASRKLPAAQQLSDQDMCDLVLNFIIAGRDTTACLLSWMFFEFATNPEVQEEAAREIDAVLQGRVPTVDDLRELPYLQGCVLEALRLHPPVPFDTKIASDYVTFPDGTTVPPRCRVGFAPFAIGRDPAQFPDPLVFNPKRWDPSNRSIFTSPKTNFAFPVFQAGYRYCLGAEMAHVEASILTCMLLRKDPSSGKALRFDLEGSQAPEDITYALSITMSILNRATDKHELHLAGLGRVEITVRAAAEHQ</sequence>
<evidence type="ECO:0000256" key="2">
    <source>
        <dbReference type="ARBA" id="ARBA00022723"/>
    </source>
</evidence>
<evidence type="ECO:0000313" key="8">
    <source>
        <dbReference type="Proteomes" id="UP001642464"/>
    </source>
</evidence>
<evidence type="ECO:0000256" key="4">
    <source>
        <dbReference type="ARBA" id="ARBA00023004"/>
    </source>
</evidence>
<evidence type="ECO:0000256" key="6">
    <source>
        <dbReference type="SAM" id="Phobius"/>
    </source>
</evidence>
<dbReference type="PRINTS" id="PR00385">
    <property type="entry name" value="P450"/>
</dbReference>
<keyword evidence="6" id="KW-1133">Transmembrane helix</keyword>
<keyword evidence="6" id="KW-0472">Membrane</keyword>
<keyword evidence="3" id="KW-0560">Oxidoreductase</keyword>
<keyword evidence="8" id="KW-1185">Reference proteome</keyword>
<reference evidence="7 8" key="1">
    <citation type="submission" date="2024-02" db="EMBL/GenBank/DDBJ databases">
        <authorList>
            <person name="Chen Y."/>
            <person name="Shah S."/>
            <person name="Dougan E. K."/>
            <person name="Thang M."/>
            <person name="Chan C."/>
        </authorList>
    </citation>
    <scope>NUCLEOTIDE SEQUENCE [LARGE SCALE GENOMIC DNA]</scope>
</reference>
<keyword evidence="2" id="KW-0479">Metal-binding</keyword>
<comment type="similarity">
    <text evidence="1">Belongs to the cytochrome P450 family.</text>
</comment>